<dbReference type="InterPro" id="IPR010730">
    <property type="entry name" value="HET"/>
</dbReference>
<reference evidence="2 3" key="1">
    <citation type="submission" date="2020-03" db="EMBL/GenBank/DDBJ databases">
        <title>Draft Genome Sequence of Cudoniella acicularis.</title>
        <authorList>
            <person name="Buettner E."/>
            <person name="Kellner H."/>
        </authorList>
    </citation>
    <scope>NUCLEOTIDE SEQUENCE [LARGE SCALE GENOMIC DNA]</scope>
    <source>
        <strain evidence="2 3">DSM 108380</strain>
    </source>
</reference>
<dbReference type="OrthoDB" id="3560191at2759"/>
<organism evidence="2 3">
    <name type="scientific">Cudoniella acicularis</name>
    <dbReference type="NCBI Taxonomy" id="354080"/>
    <lineage>
        <taxon>Eukaryota</taxon>
        <taxon>Fungi</taxon>
        <taxon>Dikarya</taxon>
        <taxon>Ascomycota</taxon>
        <taxon>Pezizomycotina</taxon>
        <taxon>Leotiomycetes</taxon>
        <taxon>Helotiales</taxon>
        <taxon>Tricladiaceae</taxon>
        <taxon>Cudoniella</taxon>
    </lineage>
</organism>
<dbReference type="Proteomes" id="UP000566819">
    <property type="component" value="Unassembled WGS sequence"/>
</dbReference>
<dbReference type="AlphaFoldDB" id="A0A8H4W209"/>
<dbReference type="Pfam" id="PF06985">
    <property type="entry name" value="HET"/>
    <property type="match status" value="1"/>
</dbReference>
<keyword evidence="3" id="KW-1185">Reference proteome</keyword>
<feature type="domain" description="Heterokaryon incompatibility" evidence="1">
    <location>
        <begin position="255"/>
        <end position="407"/>
    </location>
</feature>
<protein>
    <recommendedName>
        <fullName evidence="1">Heterokaryon incompatibility domain-containing protein</fullName>
    </recommendedName>
</protein>
<dbReference type="PANTHER" id="PTHR33112:SF10">
    <property type="entry name" value="TOL"/>
    <property type="match status" value="1"/>
</dbReference>
<proteinExistence type="predicted"/>
<evidence type="ECO:0000313" key="3">
    <source>
        <dbReference type="Proteomes" id="UP000566819"/>
    </source>
</evidence>
<dbReference type="PANTHER" id="PTHR33112">
    <property type="entry name" value="DOMAIN PROTEIN, PUTATIVE-RELATED"/>
    <property type="match status" value="1"/>
</dbReference>
<name>A0A8H4W209_9HELO</name>
<comment type="caution">
    <text evidence="2">The sequence shown here is derived from an EMBL/GenBank/DDBJ whole genome shotgun (WGS) entry which is preliminary data.</text>
</comment>
<gene>
    <name evidence="2" type="ORF">G7Y89_g9301</name>
</gene>
<dbReference type="EMBL" id="JAAMPI010000754">
    <property type="protein sequence ID" value="KAF4628845.1"/>
    <property type="molecule type" value="Genomic_DNA"/>
</dbReference>
<evidence type="ECO:0000259" key="1">
    <source>
        <dbReference type="Pfam" id="PF06985"/>
    </source>
</evidence>
<accession>A0A8H4W209</accession>
<sequence length="717" mass="81561">MSKLCTICTDIFRGKRTVSHNNIHGSHSHVTNDGFALHDSDSDSNIEGSSSSHRDKVRHFYPHYPSFSEFELSAQGGCHLCKVLLAQLSAKQVEELRDYARIIRIKKPYRAKMWYAIWTSRDSPVDESDDPPLVLQVRVRYVRPDVRRLVRGSPAVDCRTMTTSMSVVLDLVRNIENIDVPLNNTLPESTSSDLCLQLKTQWISSCNSKHTSCRSSRDDNWLPTRLIDVGVDDDDNNNRRLRLCESKSLPEGTRYISLSHCWGLNKILRCLGSTIDQFKQSIPFSNLSKTFQDAINITRRFYADFGVRHIWIDSLCIIQDSHEDWIYEASQMGRVYANAWCNIAATASRDGSGGCFRDRDPLLSQLIKMEASWDGICRGTYYAFDTGSMDRNVSEAPLNTRGWVVQERLLSPRIIHFANDQIYWECLEMDASEAFPGGMPRQVVGRFKDLDPRSAGQKARIDRGLKSDPLLNTYSIWSKIVDQYTRCNLTKASDKMVALSALARQVQAQFGPEIRYVAGMWDKYVASQLFWQVSSGESVQVNRPDEYRAPSWSWMSVDGHVSVPEVDQANQREIVLEIISLHVTTAGPDEFTGPITGGYLTVRGILVRASMTYDKETEGAVLMVNGNEMDWFISWDVEFGPGQERHLYCLPIRKSPYGNSYDGLFLVPVLPAKGIFRRWGYFSAFQLGGGEFERGEKLDEVEYQEFDSVDKYKITII</sequence>
<evidence type="ECO:0000313" key="2">
    <source>
        <dbReference type="EMBL" id="KAF4628845.1"/>
    </source>
</evidence>